<protein>
    <submittedName>
        <fullName evidence="2">Type II secretory pathway</fullName>
    </submittedName>
</protein>
<name>A0A0A1ZLI6_PROMR</name>
<gene>
    <name evidence="2" type="ORF">EU93_1638</name>
</gene>
<feature type="region of interest" description="Disordered" evidence="1">
    <location>
        <begin position="1"/>
        <end position="76"/>
    </location>
</feature>
<dbReference type="OrthoDB" id="465001at2"/>
<feature type="compositionally biased region" description="Basic and acidic residues" evidence="1">
    <location>
        <begin position="1"/>
        <end position="11"/>
    </location>
</feature>
<organism evidence="2 3">
    <name type="scientific">Prochlorococcus marinus str. MIT 9116</name>
    <dbReference type="NCBI Taxonomy" id="167544"/>
    <lineage>
        <taxon>Bacteria</taxon>
        <taxon>Bacillati</taxon>
        <taxon>Cyanobacteriota</taxon>
        <taxon>Cyanophyceae</taxon>
        <taxon>Synechococcales</taxon>
        <taxon>Prochlorococcaceae</taxon>
        <taxon>Prochlorococcus</taxon>
    </lineage>
</organism>
<dbReference type="PANTHER" id="PTHR36341">
    <property type="entry name" value="DUF2996 FAMILY PROTEIN"/>
    <property type="match status" value="1"/>
</dbReference>
<evidence type="ECO:0000313" key="2">
    <source>
        <dbReference type="EMBL" id="KGF90467.1"/>
    </source>
</evidence>
<dbReference type="EMBL" id="JNAJ01000017">
    <property type="protein sequence ID" value="KGF90467.1"/>
    <property type="molecule type" value="Genomic_DNA"/>
</dbReference>
<feature type="compositionally biased region" description="Basic and acidic residues" evidence="1">
    <location>
        <begin position="31"/>
        <end position="61"/>
    </location>
</feature>
<dbReference type="PANTHER" id="PTHR36341:SF3">
    <property type="entry name" value="DUF2996 FAMILY PROTEIN"/>
    <property type="match status" value="1"/>
</dbReference>
<evidence type="ECO:0000313" key="3">
    <source>
        <dbReference type="Proteomes" id="UP000030491"/>
    </source>
</evidence>
<sequence length="198" mass="22696">MEENLDPKIEVNKGISDNTNKSNSNEITVPKSEKIIEQEKEIKINKESPNSKKTSEPEVDVKNTNNPPAKTIPKQKKELPIEKKPFQEFINLHLIPELAEEINQRGLKINNINLKNTKRPIAEDKCWVINCNIEDTCSFWLSFEKEDISSLKSISLSKPNQKPSIIESFLIDEKKITLKLIISRILQRLNGQKLIGIN</sequence>
<proteinExistence type="predicted"/>
<feature type="compositionally biased region" description="Polar residues" evidence="1">
    <location>
        <begin position="15"/>
        <end position="27"/>
    </location>
</feature>
<dbReference type="RefSeq" id="WP_032514416.1">
    <property type="nucleotide sequence ID" value="NZ_JNAJ01000017.1"/>
</dbReference>
<dbReference type="AlphaFoldDB" id="A0A0A1ZLI6"/>
<dbReference type="Pfam" id="PF11210">
    <property type="entry name" value="DUF2996"/>
    <property type="match status" value="1"/>
</dbReference>
<evidence type="ECO:0000256" key="1">
    <source>
        <dbReference type="SAM" id="MobiDB-lite"/>
    </source>
</evidence>
<dbReference type="InterPro" id="IPR021374">
    <property type="entry name" value="DUF2996"/>
</dbReference>
<reference evidence="3" key="1">
    <citation type="journal article" date="2014" name="Sci. Data">
        <title>Genomes of diverse isolates of the marine cyanobacterium Prochlorococcus.</title>
        <authorList>
            <person name="Biller S."/>
            <person name="Berube P."/>
            <person name="Thompson J."/>
            <person name="Kelly L."/>
            <person name="Roggensack S."/>
            <person name="Awad L."/>
            <person name="Roache-Johnson K."/>
            <person name="Ding H."/>
            <person name="Giovannoni S.J."/>
            <person name="Moore L.R."/>
            <person name="Chisholm S.W."/>
        </authorList>
    </citation>
    <scope>NUCLEOTIDE SEQUENCE [LARGE SCALE GENOMIC DNA]</scope>
</reference>
<dbReference type="Proteomes" id="UP000030491">
    <property type="component" value="Unassembled WGS sequence"/>
</dbReference>
<accession>A0A0A1ZLI6</accession>
<comment type="caution">
    <text evidence="2">The sequence shown here is derived from an EMBL/GenBank/DDBJ whole genome shotgun (WGS) entry which is preliminary data.</text>
</comment>